<reference evidence="9" key="1">
    <citation type="submission" date="2022-09" db="EMBL/GenBank/DDBJ databases">
        <title>Tahibacter sp. nov., isolated from a fresh water.</title>
        <authorList>
            <person name="Baek J.H."/>
            <person name="Lee J.K."/>
            <person name="Kim J.M."/>
            <person name="Jeon C.O."/>
        </authorList>
    </citation>
    <scope>NUCLEOTIDE SEQUENCE</scope>
    <source>
        <strain evidence="9">W38</strain>
    </source>
</reference>
<dbReference type="RefSeq" id="WP_261694586.1">
    <property type="nucleotide sequence ID" value="NZ_CP104694.1"/>
</dbReference>
<name>A0ABY6BG82_9GAMM</name>
<dbReference type="EMBL" id="CP104694">
    <property type="protein sequence ID" value="UXI67616.1"/>
    <property type="molecule type" value="Genomic_DNA"/>
</dbReference>
<dbReference type="PANTHER" id="PTHR48090:SF1">
    <property type="entry name" value="PROPHAGE BACTOPRENOL GLUCOSYL TRANSFERASE HOMOLOG"/>
    <property type="match status" value="1"/>
</dbReference>
<keyword evidence="2" id="KW-0328">Glycosyltransferase</keyword>
<evidence type="ECO:0000256" key="4">
    <source>
        <dbReference type="ARBA" id="ARBA00022692"/>
    </source>
</evidence>
<accession>A0ABY6BG82</accession>
<dbReference type="Gene3D" id="3.90.550.10">
    <property type="entry name" value="Spore Coat Polysaccharide Biosynthesis Protein SpsA, Chain A"/>
    <property type="match status" value="1"/>
</dbReference>
<evidence type="ECO:0000259" key="8">
    <source>
        <dbReference type="Pfam" id="PF00535"/>
    </source>
</evidence>
<protein>
    <submittedName>
        <fullName evidence="9">Glycosyltransferase family 2 protein</fullName>
    </submittedName>
</protein>
<evidence type="ECO:0000256" key="2">
    <source>
        <dbReference type="ARBA" id="ARBA00022676"/>
    </source>
</evidence>
<evidence type="ECO:0000256" key="7">
    <source>
        <dbReference type="SAM" id="Phobius"/>
    </source>
</evidence>
<dbReference type="CDD" id="cd04187">
    <property type="entry name" value="DPM1_like_bac"/>
    <property type="match status" value="1"/>
</dbReference>
<keyword evidence="6 7" id="KW-0472">Membrane</keyword>
<evidence type="ECO:0000256" key="3">
    <source>
        <dbReference type="ARBA" id="ARBA00022679"/>
    </source>
</evidence>
<evidence type="ECO:0000256" key="5">
    <source>
        <dbReference type="ARBA" id="ARBA00022989"/>
    </source>
</evidence>
<dbReference type="PANTHER" id="PTHR48090">
    <property type="entry name" value="UNDECAPRENYL-PHOSPHATE 4-DEOXY-4-FORMAMIDO-L-ARABINOSE TRANSFERASE-RELATED"/>
    <property type="match status" value="1"/>
</dbReference>
<keyword evidence="3" id="KW-0808">Transferase</keyword>
<evidence type="ECO:0000256" key="6">
    <source>
        <dbReference type="ARBA" id="ARBA00023136"/>
    </source>
</evidence>
<feature type="domain" description="Glycosyltransferase 2-like" evidence="8">
    <location>
        <begin position="5"/>
        <end position="167"/>
    </location>
</feature>
<sequence length="314" mass="35785">MTSLTVVVPAYNESDGLREFQRRIAAVFDGLDLDCRVLYVDDGSRDDTYAVMESLRAADPRVSTLRLSRNFGKELALTAGLDHADADAVVVIDADLQDPPELIGQFVQKWREGFDVVYGTRASRAGETWIKKWTSTAFYRVMERMTDLPIPRDTGDFRLMSRRAIDALKLLRERQRFMKGLFTWVGFPQTSIVYDRDPRFAGDSKWNYWRLWNFALEGITSFSSIPLRLATYVGIFSAVIAFVFAIWVFAKALLFGDPVRGYPSLMVVVLFLGGLQLMALGMIGEYLGRTYVEAKQRPLYLIDRFHPAQTVRVD</sequence>
<keyword evidence="4 7" id="KW-0812">Transmembrane</keyword>
<evidence type="ECO:0000313" key="10">
    <source>
        <dbReference type="Proteomes" id="UP001064632"/>
    </source>
</evidence>
<comment type="subcellular location">
    <subcellularLocation>
        <location evidence="1">Membrane</location>
        <topology evidence="1">Multi-pass membrane protein</topology>
    </subcellularLocation>
</comment>
<feature type="transmembrane region" description="Helical" evidence="7">
    <location>
        <begin position="229"/>
        <end position="250"/>
    </location>
</feature>
<dbReference type="InterPro" id="IPR001173">
    <property type="entry name" value="Glyco_trans_2-like"/>
</dbReference>
<organism evidence="9 10">
    <name type="scientific">Tahibacter amnicola</name>
    <dbReference type="NCBI Taxonomy" id="2976241"/>
    <lineage>
        <taxon>Bacteria</taxon>
        <taxon>Pseudomonadati</taxon>
        <taxon>Pseudomonadota</taxon>
        <taxon>Gammaproteobacteria</taxon>
        <taxon>Lysobacterales</taxon>
        <taxon>Rhodanobacteraceae</taxon>
        <taxon>Tahibacter</taxon>
    </lineage>
</organism>
<dbReference type="SUPFAM" id="SSF53448">
    <property type="entry name" value="Nucleotide-diphospho-sugar transferases"/>
    <property type="match status" value="1"/>
</dbReference>
<keyword evidence="5 7" id="KW-1133">Transmembrane helix</keyword>
<dbReference type="Pfam" id="PF00535">
    <property type="entry name" value="Glycos_transf_2"/>
    <property type="match status" value="1"/>
</dbReference>
<gene>
    <name evidence="9" type="ORF">N4264_23220</name>
</gene>
<dbReference type="InterPro" id="IPR029044">
    <property type="entry name" value="Nucleotide-diphossugar_trans"/>
</dbReference>
<evidence type="ECO:0000313" key="9">
    <source>
        <dbReference type="EMBL" id="UXI67616.1"/>
    </source>
</evidence>
<dbReference type="Proteomes" id="UP001064632">
    <property type="component" value="Chromosome"/>
</dbReference>
<keyword evidence="10" id="KW-1185">Reference proteome</keyword>
<proteinExistence type="predicted"/>
<evidence type="ECO:0000256" key="1">
    <source>
        <dbReference type="ARBA" id="ARBA00004141"/>
    </source>
</evidence>
<dbReference type="InterPro" id="IPR050256">
    <property type="entry name" value="Glycosyltransferase_2"/>
</dbReference>
<feature type="transmembrane region" description="Helical" evidence="7">
    <location>
        <begin position="262"/>
        <end position="287"/>
    </location>
</feature>